<dbReference type="InterPro" id="IPR004240">
    <property type="entry name" value="EMP70"/>
</dbReference>
<sequence length="328" mass="37266">MSVPVACEVLCTTQSLPALELSFAKQLIALEYKVEWIVDDLPAATANMFSVANKKVKEYEMGFLLGSYDEKTDKAYLNNHVHLKFLYENKDDLKYIVGFEVVTGSVDYGNNACSDDFLKLPPLEIGEDNLIKAITYTYSVSWHEEKGLKWGNRWDLYLSTQDSQIHWYSIVNSLIILLFLTAMVAIIMLRTLNNDIALYNEENVKEDPEDTTGWKLLHGDVFRPPFLSGFLSSLVGSGIQFSLTIFITVVLALTGYLNPAYRGGLVSSAIFSYVFMGLFSGYYSSRLYKSFKGNNWLKNSFLGYDHPVRTTQIPRQIPEQAWYLKSFA</sequence>
<evidence type="ECO:0000256" key="3">
    <source>
        <dbReference type="ARBA" id="ARBA00005227"/>
    </source>
</evidence>
<feature type="transmembrane region" description="Helical" evidence="9">
    <location>
        <begin position="230"/>
        <end position="253"/>
    </location>
</feature>
<evidence type="ECO:0000256" key="5">
    <source>
        <dbReference type="ARBA" id="ARBA00022729"/>
    </source>
</evidence>
<comment type="caution">
    <text evidence="9">Lacks conserved residue(s) required for the propagation of feature annotation.</text>
</comment>
<evidence type="ECO:0000313" key="10">
    <source>
        <dbReference type="EMBL" id="KAJ3202373.1"/>
    </source>
</evidence>
<feature type="transmembrane region" description="Helical" evidence="9">
    <location>
        <begin position="167"/>
        <end position="189"/>
    </location>
</feature>
<dbReference type="GO" id="GO:0016020">
    <property type="term" value="C:membrane"/>
    <property type="evidence" value="ECO:0007669"/>
    <property type="project" value="UniProtKB-SubCell"/>
</dbReference>
<keyword evidence="4 9" id="KW-0812">Transmembrane</keyword>
<keyword evidence="7" id="KW-0333">Golgi apparatus</keyword>
<dbReference type="GO" id="GO:0005794">
    <property type="term" value="C:Golgi apparatus"/>
    <property type="evidence" value="ECO:0007669"/>
    <property type="project" value="UniProtKB-SubCell"/>
</dbReference>
<dbReference type="EMBL" id="JADGJW010001580">
    <property type="protein sequence ID" value="KAJ3202373.1"/>
    <property type="molecule type" value="Genomic_DNA"/>
</dbReference>
<dbReference type="InterPro" id="IPR036259">
    <property type="entry name" value="MFS_trans_sf"/>
</dbReference>
<keyword evidence="5" id="KW-0732">Signal</keyword>
<reference evidence="10" key="1">
    <citation type="submission" date="2020-05" db="EMBL/GenBank/DDBJ databases">
        <title>Phylogenomic resolution of chytrid fungi.</title>
        <authorList>
            <person name="Stajich J.E."/>
            <person name="Amses K."/>
            <person name="Simmons R."/>
            <person name="Seto K."/>
            <person name="Myers J."/>
            <person name="Bonds A."/>
            <person name="Quandt C.A."/>
            <person name="Barry K."/>
            <person name="Liu P."/>
            <person name="Grigoriev I."/>
            <person name="Longcore J.E."/>
            <person name="James T.Y."/>
        </authorList>
    </citation>
    <scope>NUCLEOTIDE SEQUENCE</scope>
    <source>
        <strain evidence="10">JEL0476</strain>
    </source>
</reference>
<evidence type="ECO:0000256" key="8">
    <source>
        <dbReference type="ARBA" id="ARBA00023136"/>
    </source>
</evidence>
<proteinExistence type="inferred from homology"/>
<evidence type="ECO:0000256" key="2">
    <source>
        <dbReference type="ARBA" id="ARBA00004555"/>
    </source>
</evidence>
<feature type="transmembrane region" description="Helical" evidence="9">
    <location>
        <begin position="265"/>
        <end position="283"/>
    </location>
</feature>
<organism evidence="10 11">
    <name type="scientific">Clydaea vesicula</name>
    <dbReference type="NCBI Taxonomy" id="447962"/>
    <lineage>
        <taxon>Eukaryota</taxon>
        <taxon>Fungi</taxon>
        <taxon>Fungi incertae sedis</taxon>
        <taxon>Chytridiomycota</taxon>
        <taxon>Chytridiomycota incertae sedis</taxon>
        <taxon>Chytridiomycetes</taxon>
        <taxon>Lobulomycetales</taxon>
        <taxon>Lobulomycetaceae</taxon>
        <taxon>Clydaea</taxon>
    </lineage>
</organism>
<keyword evidence="8 9" id="KW-0472">Membrane</keyword>
<comment type="similarity">
    <text evidence="3 9">Belongs to the nonaspanin (TM9SF) (TC 9.A.2) family.</text>
</comment>
<dbReference type="GO" id="GO:0072657">
    <property type="term" value="P:protein localization to membrane"/>
    <property type="evidence" value="ECO:0007669"/>
    <property type="project" value="TreeGrafter"/>
</dbReference>
<keyword evidence="6 9" id="KW-1133">Transmembrane helix</keyword>
<evidence type="ECO:0000256" key="9">
    <source>
        <dbReference type="RuleBase" id="RU363079"/>
    </source>
</evidence>
<evidence type="ECO:0000256" key="1">
    <source>
        <dbReference type="ARBA" id="ARBA00004141"/>
    </source>
</evidence>
<feature type="non-terminal residue" evidence="10">
    <location>
        <position position="328"/>
    </location>
</feature>
<protein>
    <recommendedName>
        <fullName evidence="9">Transmembrane 9 superfamily member</fullName>
    </recommendedName>
</protein>
<comment type="subcellular location">
    <subcellularLocation>
        <location evidence="2">Golgi apparatus</location>
    </subcellularLocation>
    <subcellularLocation>
        <location evidence="1">Membrane</location>
        <topology evidence="1">Multi-pass membrane protein</topology>
    </subcellularLocation>
</comment>
<evidence type="ECO:0000256" key="4">
    <source>
        <dbReference type="ARBA" id="ARBA00022692"/>
    </source>
</evidence>
<dbReference type="SUPFAM" id="SSF103473">
    <property type="entry name" value="MFS general substrate transporter"/>
    <property type="match status" value="1"/>
</dbReference>
<keyword evidence="11" id="KW-1185">Reference proteome</keyword>
<comment type="caution">
    <text evidence="10">The sequence shown here is derived from an EMBL/GenBank/DDBJ whole genome shotgun (WGS) entry which is preliminary data.</text>
</comment>
<dbReference type="AlphaFoldDB" id="A0AAD5XRV4"/>
<name>A0AAD5XRV4_9FUNG</name>
<dbReference type="Pfam" id="PF02990">
    <property type="entry name" value="EMP70"/>
    <property type="match status" value="1"/>
</dbReference>
<evidence type="ECO:0000256" key="7">
    <source>
        <dbReference type="ARBA" id="ARBA00023034"/>
    </source>
</evidence>
<accession>A0AAD5XRV4</accession>
<dbReference type="PANTHER" id="PTHR10766">
    <property type="entry name" value="TRANSMEMBRANE 9 SUPERFAMILY PROTEIN"/>
    <property type="match status" value="1"/>
</dbReference>
<evidence type="ECO:0000256" key="6">
    <source>
        <dbReference type="ARBA" id="ARBA00022989"/>
    </source>
</evidence>
<dbReference type="Proteomes" id="UP001211065">
    <property type="component" value="Unassembled WGS sequence"/>
</dbReference>
<evidence type="ECO:0000313" key="11">
    <source>
        <dbReference type="Proteomes" id="UP001211065"/>
    </source>
</evidence>
<dbReference type="PANTHER" id="PTHR10766:SF55">
    <property type="entry name" value="TRANSMEMBRANE 9 SUPERFAMILY MEMBER 4"/>
    <property type="match status" value="1"/>
</dbReference>
<gene>
    <name evidence="10" type="ORF">HK099_001878</name>
</gene>